<comment type="caution">
    <text evidence="1">The sequence shown here is derived from an EMBL/GenBank/DDBJ whole genome shotgun (WGS) entry which is preliminary data.</text>
</comment>
<evidence type="ECO:0000313" key="2">
    <source>
        <dbReference type="Proteomes" id="UP000789920"/>
    </source>
</evidence>
<dbReference type="EMBL" id="CAJVQC010014142">
    <property type="protein sequence ID" value="CAG8654784.1"/>
    <property type="molecule type" value="Genomic_DNA"/>
</dbReference>
<keyword evidence="2" id="KW-1185">Reference proteome</keyword>
<protein>
    <submittedName>
        <fullName evidence="1">22835_t:CDS:1</fullName>
    </submittedName>
</protein>
<gene>
    <name evidence="1" type="ORF">RPERSI_LOCUS8032</name>
</gene>
<accession>A0ACA9NLW2</accession>
<name>A0ACA9NLW2_9GLOM</name>
<evidence type="ECO:0000313" key="1">
    <source>
        <dbReference type="EMBL" id="CAG8654784.1"/>
    </source>
</evidence>
<organism evidence="1 2">
    <name type="scientific">Racocetra persica</name>
    <dbReference type="NCBI Taxonomy" id="160502"/>
    <lineage>
        <taxon>Eukaryota</taxon>
        <taxon>Fungi</taxon>
        <taxon>Fungi incertae sedis</taxon>
        <taxon>Mucoromycota</taxon>
        <taxon>Glomeromycotina</taxon>
        <taxon>Glomeromycetes</taxon>
        <taxon>Diversisporales</taxon>
        <taxon>Gigasporaceae</taxon>
        <taxon>Racocetra</taxon>
    </lineage>
</organism>
<reference evidence="1" key="1">
    <citation type="submission" date="2021-06" db="EMBL/GenBank/DDBJ databases">
        <authorList>
            <person name="Kallberg Y."/>
            <person name="Tangrot J."/>
            <person name="Rosling A."/>
        </authorList>
    </citation>
    <scope>NUCLEOTIDE SEQUENCE</scope>
    <source>
        <strain evidence="1">MA461A</strain>
    </source>
</reference>
<dbReference type="Proteomes" id="UP000789920">
    <property type="component" value="Unassembled WGS sequence"/>
</dbReference>
<sequence>MRDSSVDVVLGSPWIAAPNNVLKDKRGFGTFLENIVIKLNSSCLRDMTKAKEFVLVVEMKMEVKTYNNVVLIVFTIEVQKKKNGGEKDKTMDNSKGEIGNKRVVKKMNIDETNQTDMVERNEQTIKELKIPVLNNKPAERTVPSMECSVKSLKRDVKRGIDRVQHMNVRPSVMKKL</sequence>
<proteinExistence type="predicted"/>